<dbReference type="EMBL" id="ML992509">
    <property type="protein sequence ID" value="KAF2221726.1"/>
    <property type="molecule type" value="Genomic_DNA"/>
</dbReference>
<keyword evidence="2" id="KW-1185">Reference proteome</keyword>
<evidence type="ECO:0000313" key="2">
    <source>
        <dbReference type="Proteomes" id="UP000799538"/>
    </source>
</evidence>
<reference evidence="2" key="1">
    <citation type="journal article" date="2020" name="Stud. Mycol.">
        <title>101 Dothideomycetes genomes: A test case for predicting lifestyles and emergence of pathogens.</title>
        <authorList>
            <person name="Haridas S."/>
            <person name="Albert R."/>
            <person name="Binder M."/>
            <person name="Bloem J."/>
            <person name="LaButti K."/>
            <person name="Salamov A."/>
            <person name="Andreopoulos B."/>
            <person name="Baker S."/>
            <person name="Barry K."/>
            <person name="Bills G."/>
            <person name="Bluhm B."/>
            <person name="Cannon C."/>
            <person name="Castanera R."/>
            <person name="Culley D."/>
            <person name="Daum C."/>
            <person name="Ezra D."/>
            <person name="Gonzalez J."/>
            <person name="Henrissat B."/>
            <person name="Kuo A."/>
            <person name="Liang C."/>
            <person name="Lipzen A."/>
            <person name="Lutzoni F."/>
            <person name="Magnuson J."/>
            <person name="Mondo S."/>
            <person name="Nolan M."/>
            <person name="Ohm R."/>
            <person name="Pangilinan J."/>
            <person name="Park H.-J."/>
            <person name="Ramirez L."/>
            <person name="Alfaro M."/>
            <person name="Sun H."/>
            <person name="Tritt A."/>
            <person name="Yoshinaga Y."/>
            <person name="Zwiers L.-H."/>
            <person name="Turgeon B."/>
            <person name="Goodwin S."/>
            <person name="Spatafora J."/>
            <person name="Crous P."/>
            <person name="Grigoriev I."/>
        </authorList>
    </citation>
    <scope>NUCLEOTIDE SEQUENCE [LARGE SCALE GENOMIC DNA]</scope>
    <source>
        <strain evidence="2">CECT 20119</strain>
    </source>
</reference>
<gene>
    <name evidence="1" type="ORF">BDZ85DRAFT_264295</name>
</gene>
<dbReference type="Proteomes" id="UP000799538">
    <property type="component" value="Unassembled WGS sequence"/>
</dbReference>
<accession>A0A6A6G7J0</accession>
<protein>
    <submittedName>
        <fullName evidence="1">Uncharacterized protein</fullName>
    </submittedName>
</protein>
<dbReference type="AlphaFoldDB" id="A0A6A6G7J0"/>
<name>A0A6A6G7J0_9PEZI</name>
<evidence type="ECO:0000313" key="1">
    <source>
        <dbReference type="EMBL" id="KAF2221726.1"/>
    </source>
</evidence>
<dbReference type="OrthoDB" id="10468075at2759"/>
<sequence length="149" mass="17045">MQEQARELGKNATQNGPPGLLSWEGNGLVCAEPKFTTFPCQRLYCVHMSCSSVGAMQWCRAILVTLRQPVKERHPITRHHNVAETFCRATRKFKDHSMQTAALQETTWRPVINFRSGSGSCVRLRVFPKMISNASEIRFGRHVRSDRRM</sequence>
<organism evidence="1 2">
    <name type="scientific">Elsinoe ampelina</name>
    <dbReference type="NCBI Taxonomy" id="302913"/>
    <lineage>
        <taxon>Eukaryota</taxon>
        <taxon>Fungi</taxon>
        <taxon>Dikarya</taxon>
        <taxon>Ascomycota</taxon>
        <taxon>Pezizomycotina</taxon>
        <taxon>Dothideomycetes</taxon>
        <taxon>Dothideomycetidae</taxon>
        <taxon>Myriangiales</taxon>
        <taxon>Elsinoaceae</taxon>
        <taxon>Elsinoe</taxon>
    </lineage>
</organism>
<proteinExistence type="predicted"/>